<organism evidence="2 3">
    <name type="scientific">Deinococcus aetherius</name>
    <dbReference type="NCBI Taxonomy" id="200252"/>
    <lineage>
        <taxon>Bacteria</taxon>
        <taxon>Thermotogati</taxon>
        <taxon>Deinococcota</taxon>
        <taxon>Deinococci</taxon>
        <taxon>Deinococcales</taxon>
        <taxon>Deinococcaceae</taxon>
        <taxon>Deinococcus</taxon>
    </lineage>
</organism>
<evidence type="ECO:0000313" key="3">
    <source>
        <dbReference type="Proteomes" id="UP001064971"/>
    </source>
</evidence>
<feature type="domain" description="DinB-like" evidence="1">
    <location>
        <begin position="11"/>
        <end position="140"/>
    </location>
</feature>
<accession>A0ABN6RDC6</accession>
<dbReference type="RefSeq" id="WP_264777089.1">
    <property type="nucleotide sequence ID" value="NZ_AP026560.1"/>
</dbReference>
<dbReference type="InterPro" id="IPR034660">
    <property type="entry name" value="DinB/YfiT-like"/>
</dbReference>
<evidence type="ECO:0000313" key="2">
    <source>
        <dbReference type="EMBL" id="BDP41311.1"/>
    </source>
</evidence>
<dbReference type="EMBL" id="AP026560">
    <property type="protein sequence ID" value="BDP41311.1"/>
    <property type="molecule type" value="Genomic_DNA"/>
</dbReference>
<dbReference type="SUPFAM" id="SSF109854">
    <property type="entry name" value="DinB/YfiT-like putative metalloenzymes"/>
    <property type="match status" value="1"/>
</dbReference>
<name>A0ABN6RDC6_9DEIO</name>
<gene>
    <name evidence="2" type="ORF">DAETH_12800</name>
</gene>
<sequence>MMTELAHLYQRDLAKLVEELDLYPDEASLWGVQPGIVNPAGNLALHLVGNLSLFIGQELGGIPYVRDRPAEFGRKDVPRAELLDAVRATAGAVQTALAGLDAAALKRPSPVTIPGFPEDANVEYLLMSLYGHLNWHLGQINYHRRLLSPQA</sequence>
<dbReference type="Gene3D" id="1.20.120.450">
    <property type="entry name" value="dinb family like domain"/>
    <property type="match status" value="1"/>
</dbReference>
<proteinExistence type="predicted"/>
<dbReference type="InterPro" id="IPR024775">
    <property type="entry name" value="DinB-like"/>
</dbReference>
<dbReference type="Pfam" id="PF12867">
    <property type="entry name" value="DinB_2"/>
    <property type="match status" value="1"/>
</dbReference>
<evidence type="ECO:0000259" key="1">
    <source>
        <dbReference type="Pfam" id="PF12867"/>
    </source>
</evidence>
<protein>
    <recommendedName>
        <fullName evidence="1">DinB-like domain-containing protein</fullName>
    </recommendedName>
</protein>
<reference evidence="2" key="1">
    <citation type="submission" date="2022-07" db="EMBL/GenBank/DDBJ databases">
        <title>Complete Genome Sequence of the Radioresistant Bacterium Deinococcus aetherius ST0316, Isolated from the Air Dust collected in Lower Stratosphere above Japan.</title>
        <authorList>
            <person name="Satoh K."/>
            <person name="Hagiwara K."/>
            <person name="Katsumata K."/>
            <person name="Kubo A."/>
            <person name="Yokobori S."/>
            <person name="Yamagishi A."/>
            <person name="Oono Y."/>
            <person name="Narumi I."/>
        </authorList>
    </citation>
    <scope>NUCLEOTIDE SEQUENCE</scope>
    <source>
        <strain evidence="2">ST0316</strain>
    </source>
</reference>
<dbReference type="Proteomes" id="UP001064971">
    <property type="component" value="Chromosome"/>
</dbReference>
<keyword evidence="3" id="KW-1185">Reference proteome</keyword>